<evidence type="ECO:0000313" key="1">
    <source>
        <dbReference type="EMBL" id="HDI83130.1"/>
    </source>
</evidence>
<proteinExistence type="predicted"/>
<organism evidence="1">
    <name type="scientific">candidate division WOR-3 bacterium</name>
    <dbReference type="NCBI Taxonomy" id="2052148"/>
    <lineage>
        <taxon>Bacteria</taxon>
        <taxon>Bacteria division WOR-3</taxon>
    </lineage>
</organism>
<name>A0A7C0Z9W7_UNCW3</name>
<comment type="caution">
    <text evidence="1">The sequence shown here is derived from an EMBL/GenBank/DDBJ whole genome shotgun (WGS) entry which is preliminary data.</text>
</comment>
<gene>
    <name evidence="1" type="ORF">ENF18_05005</name>
</gene>
<protein>
    <submittedName>
        <fullName evidence="1">Uncharacterized protein</fullName>
    </submittedName>
</protein>
<dbReference type="EMBL" id="DQWE01000242">
    <property type="protein sequence ID" value="HDI83130.1"/>
    <property type="molecule type" value="Genomic_DNA"/>
</dbReference>
<dbReference type="Proteomes" id="UP000885847">
    <property type="component" value="Unassembled WGS sequence"/>
</dbReference>
<sequence length="70" mass="8055">MNKELLKLKIKALNSLGEAILAAKDVLEAVKGVEDQEKIQCYREHIDKLEELYEECLECCLEACMEPKEE</sequence>
<accession>A0A7C0Z9W7</accession>
<dbReference type="AlphaFoldDB" id="A0A7C0Z9W7"/>
<reference evidence="1" key="1">
    <citation type="journal article" date="2020" name="mSystems">
        <title>Genome- and Community-Level Interaction Insights into Carbon Utilization and Element Cycling Functions of Hydrothermarchaeota in Hydrothermal Sediment.</title>
        <authorList>
            <person name="Zhou Z."/>
            <person name="Liu Y."/>
            <person name="Xu W."/>
            <person name="Pan J."/>
            <person name="Luo Z.H."/>
            <person name="Li M."/>
        </authorList>
    </citation>
    <scope>NUCLEOTIDE SEQUENCE [LARGE SCALE GENOMIC DNA]</scope>
    <source>
        <strain evidence="1">HyVt-102</strain>
    </source>
</reference>